<evidence type="ECO:0000313" key="9">
    <source>
        <dbReference type="Proteomes" id="UP000256503"/>
    </source>
</evidence>
<feature type="domain" description="Response regulatory" evidence="7">
    <location>
        <begin position="3"/>
        <end position="118"/>
    </location>
</feature>
<evidence type="ECO:0000313" key="8">
    <source>
        <dbReference type="EMBL" id="AXM95565.1"/>
    </source>
</evidence>
<dbReference type="SMART" id="SM00421">
    <property type="entry name" value="HTH_LUXR"/>
    <property type="match status" value="1"/>
</dbReference>
<dbReference type="AlphaFoldDB" id="A0AAD0VSZ0"/>
<dbReference type="CDD" id="cd17535">
    <property type="entry name" value="REC_NarL-like"/>
    <property type="match status" value="1"/>
</dbReference>
<dbReference type="InterPro" id="IPR016032">
    <property type="entry name" value="Sig_transdc_resp-reg_C-effctor"/>
</dbReference>
<evidence type="ECO:0000256" key="2">
    <source>
        <dbReference type="ARBA" id="ARBA00023015"/>
    </source>
</evidence>
<dbReference type="InterPro" id="IPR058245">
    <property type="entry name" value="NreC/VraR/RcsB-like_REC"/>
</dbReference>
<keyword evidence="4" id="KW-0804">Transcription</keyword>
<dbReference type="InterPro" id="IPR039420">
    <property type="entry name" value="WalR-like"/>
</dbReference>
<dbReference type="GO" id="GO:0003677">
    <property type="term" value="F:DNA binding"/>
    <property type="evidence" value="ECO:0007669"/>
    <property type="project" value="UniProtKB-KW"/>
</dbReference>
<sequence>MYKALIVDDHAVIRVAGKLLLKDENFGVVAETDNGSEAVQLACDHQPDLILLDIAIPKLDGLEVLARISALEVPTKVLVLTSQSPEFYAMRCMKAGAAGYISKGDGLNELIKGIRAVMSGYTYFPNLSANSVRRSDVEVTERELVRRLSDREMIILRQLALGMSNKEIAESMQISSKTVSTYKIRLIDKLNVKSLVYLADFARRNGLI</sequence>
<dbReference type="PROSITE" id="PS00622">
    <property type="entry name" value="HTH_LUXR_1"/>
    <property type="match status" value="1"/>
</dbReference>
<organism evidence="8 9">
    <name type="scientific">Pseudomonas plecoglossicida</name>
    <dbReference type="NCBI Taxonomy" id="70775"/>
    <lineage>
        <taxon>Bacteria</taxon>
        <taxon>Pseudomonadati</taxon>
        <taxon>Pseudomonadota</taxon>
        <taxon>Gammaproteobacteria</taxon>
        <taxon>Pseudomonadales</taxon>
        <taxon>Pseudomonadaceae</taxon>
        <taxon>Pseudomonas</taxon>
    </lineage>
</organism>
<accession>A0AAD0VSZ0</accession>
<evidence type="ECO:0000256" key="4">
    <source>
        <dbReference type="ARBA" id="ARBA00023163"/>
    </source>
</evidence>
<dbReference type="PROSITE" id="PS50043">
    <property type="entry name" value="HTH_LUXR_2"/>
    <property type="match status" value="1"/>
</dbReference>
<dbReference type="InterPro" id="IPR000792">
    <property type="entry name" value="Tscrpt_reg_LuxR_C"/>
</dbReference>
<keyword evidence="2" id="KW-0805">Transcription regulation</keyword>
<dbReference type="Proteomes" id="UP000256503">
    <property type="component" value="Chromosome"/>
</dbReference>
<dbReference type="GO" id="GO:0000160">
    <property type="term" value="P:phosphorelay signal transduction system"/>
    <property type="evidence" value="ECO:0007669"/>
    <property type="project" value="InterPro"/>
</dbReference>
<dbReference type="PANTHER" id="PTHR43214:SF41">
    <property type="entry name" value="NITRATE_NITRITE RESPONSE REGULATOR PROTEIN NARP"/>
    <property type="match status" value="1"/>
</dbReference>
<dbReference type="GeneID" id="49613165"/>
<dbReference type="InterPro" id="IPR011006">
    <property type="entry name" value="CheY-like_superfamily"/>
</dbReference>
<dbReference type="Pfam" id="PF00072">
    <property type="entry name" value="Response_reg"/>
    <property type="match status" value="1"/>
</dbReference>
<dbReference type="PRINTS" id="PR00038">
    <property type="entry name" value="HTHLUXR"/>
</dbReference>
<evidence type="ECO:0000259" key="6">
    <source>
        <dbReference type="PROSITE" id="PS50043"/>
    </source>
</evidence>
<keyword evidence="1 5" id="KW-0597">Phosphoprotein</keyword>
<evidence type="ECO:0000256" key="5">
    <source>
        <dbReference type="PROSITE-ProRule" id="PRU00169"/>
    </source>
</evidence>
<evidence type="ECO:0000259" key="7">
    <source>
        <dbReference type="PROSITE" id="PS50110"/>
    </source>
</evidence>
<dbReference type="PROSITE" id="PS50110">
    <property type="entry name" value="RESPONSE_REGULATORY"/>
    <property type="match status" value="1"/>
</dbReference>
<feature type="modified residue" description="4-aspartylphosphate" evidence="5">
    <location>
        <position position="53"/>
    </location>
</feature>
<protein>
    <submittedName>
        <fullName evidence="8">DNA-binding response regulator</fullName>
    </submittedName>
</protein>
<reference evidence="8 9" key="1">
    <citation type="submission" date="2018-07" db="EMBL/GenBank/DDBJ databases">
        <title>Complete genome sequence of a Pseudomonas plecoglossicida strain pathogenic to the marine fish, Larimichthys crocea.</title>
        <authorList>
            <person name="Tao Z."/>
        </authorList>
    </citation>
    <scope>NUCLEOTIDE SEQUENCE [LARGE SCALE GENOMIC DNA]</scope>
    <source>
        <strain evidence="8 9">XSDHY-P</strain>
    </source>
</reference>
<dbReference type="InterPro" id="IPR001789">
    <property type="entry name" value="Sig_transdc_resp-reg_receiver"/>
</dbReference>
<evidence type="ECO:0000256" key="1">
    <source>
        <dbReference type="ARBA" id="ARBA00022553"/>
    </source>
</evidence>
<dbReference type="EMBL" id="CP031146">
    <property type="protein sequence ID" value="AXM95565.1"/>
    <property type="molecule type" value="Genomic_DNA"/>
</dbReference>
<dbReference type="SMART" id="SM00448">
    <property type="entry name" value="REC"/>
    <property type="match status" value="1"/>
</dbReference>
<proteinExistence type="predicted"/>
<dbReference type="SUPFAM" id="SSF52172">
    <property type="entry name" value="CheY-like"/>
    <property type="match status" value="1"/>
</dbReference>
<dbReference type="Gene3D" id="3.40.50.2300">
    <property type="match status" value="1"/>
</dbReference>
<feature type="domain" description="HTH luxR-type" evidence="6">
    <location>
        <begin position="141"/>
        <end position="206"/>
    </location>
</feature>
<dbReference type="CDD" id="cd06170">
    <property type="entry name" value="LuxR_C_like"/>
    <property type="match status" value="1"/>
</dbReference>
<gene>
    <name evidence="8" type="ORF">DVB73_07005</name>
</gene>
<keyword evidence="3 8" id="KW-0238">DNA-binding</keyword>
<dbReference type="PANTHER" id="PTHR43214">
    <property type="entry name" value="TWO-COMPONENT RESPONSE REGULATOR"/>
    <property type="match status" value="1"/>
</dbReference>
<dbReference type="SUPFAM" id="SSF46894">
    <property type="entry name" value="C-terminal effector domain of the bipartite response regulators"/>
    <property type="match status" value="1"/>
</dbReference>
<name>A0AAD0VSZ0_PSEDL</name>
<dbReference type="Pfam" id="PF00196">
    <property type="entry name" value="GerE"/>
    <property type="match status" value="1"/>
</dbReference>
<evidence type="ECO:0000256" key="3">
    <source>
        <dbReference type="ARBA" id="ARBA00023125"/>
    </source>
</evidence>
<dbReference type="GO" id="GO:0006355">
    <property type="term" value="P:regulation of DNA-templated transcription"/>
    <property type="evidence" value="ECO:0007669"/>
    <property type="project" value="InterPro"/>
</dbReference>
<dbReference type="RefSeq" id="WP_016394509.1">
    <property type="nucleotide sequence ID" value="NZ_BSOM01000021.1"/>
</dbReference>